<feature type="chain" id="PRO_5046498893" evidence="1">
    <location>
        <begin position="16"/>
        <end position="175"/>
    </location>
</feature>
<comment type="caution">
    <text evidence="2">The sequence shown here is derived from an EMBL/GenBank/DDBJ whole genome shotgun (WGS) entry which is preliminary data.</text>
</comment>
<protein>
    <submittedName>
        <fullName evidence="2">Uncharacterized protein</fullName>
    </submittedName>
</protein>
<sequence length="175" mass="20356">MTIPLLLSFFTPCFYFPFSFDYVVLHQSEYECSGGEEIRGVESETCGRVRECDFLHGHSREALMDFGNKADARAKKSKIRTLESEEALRNESRSYYRLQALISDFFVLSSTSPRNPTPPLYHDHKGNTLRQVYDSSPRGSKTTNNNVKDFIFLTPDDFVFFFSSQWRNRDWSRCA</sequence>
<feature type="signal peptide" evidence="1">
    <location>
        <begin position="1"/>
        <end position="15"/>
    </location>
</feature>
<dbReference type="EMBL" id="JBBPBN010000011">
    <property type="protein sequence ID" value="KAK9028560.1"/>
    <property type="molecule type" value="Genomic_DNA"/>
</dbReference>
<evidence type="ECO:0000313" key="3">
    <source>
        <dbReference type="Proteomes" id="UP001396334"/>
    </source>
</evidence>
<evidence type="ECO:0000256" key="1">
    <source>
        <dbReference type="SAM" id="SignalP"/>
    </source>
</evidence>
<gene>
    <name evidence="2" type="ORF">V6N11_025716</name>
</gene>
<organism evidence="2 3">
    <name type="scientific">Hibiscus sabdariffa</name>
    <name type="common">roselle</name>
    <dbReference type="NCBI Taxonomy" id="183260"/>
    <lineage>
        <taxon>Eukaryota</taxon>
        <taxon>Viridiplantae</taxon>
        <taxon>Streptophyta</taxon>
        <taxon>Embryophyta</taxon>
        <taxon>Tracheophyta</taxon>
        <taxon>Spermatophyta</taxon>
        <taxon>Magnoliopsida</taxon>
        <taxon>eudicotyledons</taxon>
        <taxon>Gunneridae</taxon>
        <taxon>Pentapetalae</taxon>
        <taxon>rosids</taxon>
        <taxon>malvids</taxon>
        <taxon>Malvales</taxon>
        <taxon>Malvaceae</taxon>
        <taxon>Malvoideae</taxon>
        <taxon>Hibiscus</taxon>
    </lineage>
</organism>
<evidence type="ECO:0000313" key="2">
    <source>
        <dbReference type="EMBL" id="KAK9028560.1"/>
    </source>
</evidence>
<name>A0ABR2STI1_9ROSI</name>
<reference evidence="2 3" key="1">
    <citation type="journal article" date="2024" name="G3 (Bethesda)">
        <title>Genome assembly of Hibiscus sabdariffa L. provides insights into metabolisms of medicinal natural products.</title>
        <authorList>
            <person name="Kim T."/>
        </authorList>
    </citation>
    <scope>NUCLEOTIDE SEQUENCE [LARGE SCALE GENOMIC DNA]</scope>
    <source>
        <strain evidence="2">TK-2024</strain>
        <tissue evidence="2">Old leaves</tissue>
    </source>
</reference>
<accession>A0ABR2STI1</accession>
<keyword evidence="3" id="KW-1185">Reference proteome</keyword>
<keyword evidence="1" id="KW-0732">Signal</keyword>
<dbReference type="Proteomes" id="UP001396334">
    <property type="component" value="Unassembled WGS sequence"/>
</dbReference>
<proteinExistence type="predicted"/>